<dbReference type="STRING" id="48256.CLHUN_10660"/>
<accession>A0A1V4SMR3</accession>
<keyword evidence="1" id="KW-1133">Transmembrane helix</keyword>
<reference evidence="2 3" key="1">
    <citation type="submission" date="2017-03" db="EMBL/GenBank/DDBJ databases">
        <title>Genome sequence of Clostridium hungatei DSM 14427.</title>
        <authorList>
            <person name="Poehlein A."/>
            <person name="Daniel R."/>
        </authorList>
    </citation>
    <scope>NUCLEOTIDE SEQUENCE [LARGE SCALE GENOMIC DNA]</scope>
    <source>
        <strain evidence="2 3">DSM 14427</strain>
    </source>
</reference>
<sequence>MTANWDNVFQSIREIWIPAVGVVVVIAIVAIVFSRLKRKGN</sequence>
<gene>
    <name evidence="2" type="ORF">CLHUN_10660</name>
</gene>
<feature type="transmembrane region" description="Helical" evidence="1">
    <location>
        <begin position="15"/>
        <end position="36"/>
    </location>
</feature>
<protein>
    <submittedName>
        <fullName evidence="2">Uncharacterized protein</fullName>
    </submittedName>
</protein>
<proteinExistence type="predicted"/>
<dbReference type="AlphaFoldDB" id="A0A1V4SMR3"/>
<dbReference type="RefSeq" id="WP_278247523.1">
    <property type="nucleotide sequence ID" value="NZ_MZGX01000005.1"/>
</dbReference>
<name>A0A1V4SMR3_RUMHU</name>
<evidence type="ECO:0000313" key="3">
    <source>
        <dbReference type="Proteomes" id="UP000191554"/>
    </source>
</evidence>
<keyword evidence="3" id="KW-1185">Reference proteome</keyword>
<comment type="caution">
    <text evidence="2">The sequence shown here is derived from an EMBL/GenBank/DDBJ whole genome shotgun (WGS) entry which is preliminary data.</text>
</comment>
<evidence type="ECO:0000256" key="1">
    <source>
        <dbReference type="SAM" id="Phobius"/>
    </source>
</evidence>
<dbReference type="Proteomes" id="UP000191554">
    <property type="component" value="Unassembled WGS sequence"/>
</dbReference>
<organism evidence="2 3">
    <name type="scientific">Ruminiclostridium hungatei</name>
    <name type="common">Clostridium hungatei</name>
    <dbReference type="NCBI Taxonomy" id="48256"/>
    <lineage>
        <taxon>Bacteria</taxon>
        <taxon>Bacillati</taxon>
        <taxon>Bacillota</taxon>
        <taxon>Clostridia</taxon>
        <taxon>Eubacteriales</taxon>
        <taxon>Oscillospiraceae</taxon>
        <taxon>Ruminiclostridium</taxon>
    </lineage>
</organism>
<keyword evidence="1" id="KW-0812">Transmembrane</keyword>
<keyword evidence="1" id="KW-0472">Membrane</keyword>
<dbReference type="EMBL" id="MZGX01000005">
    <property type="protein sequence ID" value="OPX45179.1"/>
    <property type="molecule type" value="Genomic_DNA"/>
</dbReference>
<evidence type="ECO:0000313" key="2">
    <source>
        <dbReference type="EMBL" id="OPX45179.1"/>
    </source>
</evidence>